<dbReference type="EMBL" id="CP010904">
    <property type="protein sequence ID" value="AKJ63888.1"/>
    <property type="molecule type" value="Genomic_DNA"/>
</dbReference>
<dbReference type="RefSeq" id="WP_052881275.1">
    <property type="nucleotide sequence ID" value="NZ_CP010904.1"/>
</dbReference>
<evidence type="ECO:0008006" key="3">
    <source>
        <dbReference type="Google" id="ProtNLM"/>
    </source>
</evidence>
<proteinExistence type="predicted"/>
<dbReference type="AlphaFoldDB" id="A0A0G3EC75"/>
<organism evidence="1 2">
    <name type="scientific">Kiritimatiella glycovorans</name>
    <dbReference type="NCBI Taxonomy" id="1307763"/>
    <lineage>
        <taxon>Bacteria</taxon>
        <taxon>Pseudomonadati</taxon>
        <taxon>Kiritimatiellota</taxon>
        <taxon>Kiritimatiellia</taxon>
        <taxon>Kiritimatiellales</taxon>
        <taxon>Kiritimatiellaceae</taxon>
        <taxon>Kiritimatiella</taxon>
    </lineage>
</organism>
<reference evidence="1 2" key="2">
    <citation type="journal article" date="2016" name="ISME J.">
        <title>Characterization of the first cultured representative of Verrucomicrobia subdivision 5 indicates the proposal of a novel phylum.</title>
        <authorList>
            <person name="Spring S."/>
            <person name="Bunk B."/>
            <person name="Sproer C."/>
            <person name="Schumann P."/>
            <person name="Rohde M."/>
            <person name="Tindall B.J."/>
            <person name="Klenk H.P."/>
        </authorList>
    </citation>
    <scope>NUCLEOTIDE SEQUENCE [LARGE SCALE GENOMIC DNA]</scope>
    <source>
        <strain evidence="1 2">L21-Fru-AB</strain>
    </source>
</reference>
<evidence type="ECO:0000313" key="1">
    <source>
        <dbReference type="EMBL" id="AKJ63888.1"/>
    </source>
</evidence>
<reference evidence="2" key="1">
    <citation type="submission" date="2015-02" db="EMBL/GenBank/DDBJ databases">
        <title>Description and complete genome sequence of the first cultured representative of the subdivision 5 of the Verrucomicrobia phylum.</title>
        <authorList>
            <person name="Spring S."/>
            <person name="Bunk B."/>
            <person name="Sproer C."/>
            <person name="Klenk H.-P."/>
        </authorList>
    </citation>
    <scope>NUCLEOTIDE SEQUENCE [LARGE SCALE GENOMIC DNA]</scope>
    <source>
        <strain evidence="2">L21-Fru-AB</strain>
    </source>
</reference>
<accession>A0A0G3EC75</accession>
<dbReference type="InterPro" id="IPR014985">
    <property type="entry name" value="WbqC"/>
</dbReference>
<dbReference type="OrthoDB" id="3611744at2"/>
<keyword evidence="2" id="KW-1185">Reference proteome</keyword>
<dbReference type="Pfam" id="PF08889">
    <property type="entry name" value="WbqC"/>
    <property type="match status" value="1"/>
</dbReference>
<protein>
    <recommendedName>
        <fullName evidence="3">WbqC-like protein family protein</fullName>
    </recommendedName>
</protein>
<sequence>MRCAIHQPQFMPWLGYLNKIALADVFVFLDHVQFKKNEYQNRNRIRTPGGWMWLTVPVRFHFGDPIHDVQPAAGEPWRRKVLTAISTSYGKAPYYREYRDSLHELIDRPWRDLAQLNEATVRWLCDAFGLETAFETASALPQTRREPTRRLIDLCRHLGCDTYLSGKDGPHYMDTGAFDEEGLDLHLQHFEHPAYPQVVAGAEQEFEPCMSALDLLFNAGPERGRELIVGSGTAKPYRKEAAYESAGHRGSS</sequence>
<evidence type="ECO:0000313" key="2">
    <source>
        <dbReference type="Proteomes" id="UP000035268"/>
    </source>
</evidence>
<dbReference type="Proteomes" id="UP000035268">
    <property type="component" value="Chromosome"/>
</dbReference>
<gene>
    <name evidence="1" type="ORF">L21SP4_00619</name>
</gene>
<name>A0A0G3EC75_9BACT</name>
<dbReference type="KEGG" id="vbl:L21SP4_00619"/>
<dbReference type="STRING" id="1307763.L21SP4_00619"/>